<evidence type="ECO:0000313" key="4">
    <source>
        <dbReference type="Proteomes" id="UP000549457"/>
    </source>
</evidence>
<organism evidence="3 4">
    <name type="scientific">Amaricoccus macauensis</name>
    <dbReference type="NCBI Taxonomy" id="57001"/>
    <lineage>
        <taxon>Bacteria</taxon>
        <taxon>Pseudomonadati</taxon>
        <taxon>Pseudomonadota</taxon>
        <taxon>Alphaproteobacteria</taxon>
        <taxon>Rhodobacterales</taxon>
        <taxon>Paracoccaceae</taxon>
        <taxon>Amaricoccus</taxon>
    </lineage>
</organism>
<gene>
    <name evidence="3" type="ORF">HNP73_000804</name>
</gene>
<proteinExistence type="predicted"/>
<evidence type="ECO:0000313" key="3">
    <source>
        <dbReference type="EMBL" id="MBB5220883.1"/>
    </source>
</evidence>
<feature type="coiled-coil region" evidence="1">
    <location>
        <begin position="77"/>
        <end position="104"/>
    </location>
</feature>
<evidence type="ECO:0000256" key="1">
    <source>
        <dbReference type="SAM" id="Coils"/>
    </source>
</evidence>
<sequence>MGTLIAGTAAAQDEYDGPLARPAPMVPPAAVPAPTSRPTFATRLPDAPPPAPGTQLPFLFINQERLLTDSKAGQAILAEEDRQRDALRSEARSLDRSFEEEERSLTERRLTLPPEEFRDLSDAFDARVVQARRDQDSRAAQLAQEFDQRRRQFYAQVAPVLVQLMDRYGARAVFDEGSVLLADQSLNITQAVIAEIDARAPVAPAHEEPAPAAPAVPPAGEQGGN</sequence>
<accession>A0A840SN90</accession>
<dbReference type="Gene3D" id="3.30.910.20">
    <property type="entry name" value="Skp domain"/>
    <property type="match status" value="1"/>
</dbReference>
<dbReference type="EMBL" id="JACHFM010000001">
    <property type="protein sequence ID" value="MBB5220883.1"/>
    <property type="molecule type" value="Genomic_DNA"/>
</dbReference>
<dbReference type="Pfam" id="PF03938">
    <property type="entry name" value="OmpH"/>
    <property type="match status" value="1"/>
</dbReference>
<dbReference type="RefSeq" id="WP_184147309.1">
    <property type="nucleotide sequence ID" value="NZ_JACHFM010000001.1"/>
</dbReference>
<feature type="region of interest" description="Disordered" evidence="2">
    <location>
        <begin position="1"/>
        <end position="42"/>
    </location>
</feature>
<dbReference type="Proteomes" id="UP000549457">
    <property type="component" value="Unassembled WGS sequence"/>
</dbReference>
<reference evidence="3 4" key="1">
    <citation type="submission" date="2020-08" db="EMBL/GenBank/DDBJ databases">
        <title>Genomic Encyclopedia of Type Strains, Phase IV (KMG-IV): sequencing the most valuable type-strain genomes for metagenomic binning, comparative biology and taxonomic classification.</title>
        <authorList>
            <person name="Goeker M."/>
        </authorList>
    </citation>
    <scope>NUCLEOTIDE SEQUENCE [LARGE SCALE GENOMIC DNA]</scope>
    <source>
        <strain evidence="3 4">DSM 101730</strain>
    </source>
</reference>
<keyword evidence="1" id="KW-0175">Coiled coil</keyword>
<name>A0A840SN90_9RHOB</name>
<dbReference type="SMART" id="SM00935">
    <property type="entry name" value="OmpH"/>
    <property type="match status" value="1"/>
</dbReference>
<keyword evidence="4" id="KW-1185">Reference proteome</keyword>
<evidence type="ECO:0000256" key="2">
    <source>
        <dbReference type="SAM" id="MobiDB-lite"/>
    </source>
</evidence>
<dbReference type="InterPro" id="IPR005632">
    <property type="entry name" value="Chaperone_Skp"/>
</dbReference>
<comment type="caution">
    <text evidence="3">The sequence shown here is derived from an EMBL/GenBank/DDBJ whole genome shotgun (WGS) entry which is preliminary data.</text>
</comment>
<feature type="region of interest" description="Disordered" evidence="2">
    <location>
        <begin position="203"/>
        <end position="225"/>
    </location>
</feature>
<dbReference type="SUPFAM" id="SSF111384">
    <property type="entry name" value="OmpH-like"/>
    <property type="match status" value="1"/>
</dbReference>
<protein>
    <submittedName>
        <fullName evidence="3">Skp family chaperone for outer membrane proteins</fullName>
    </submittedName>
</protein>
<dbReference type="GO" id="GO:0051082">
    <property type="term" value="F:unfolded protein binding"/>
    <property type="evidence" value="ECO:0007669"/>
    <property type="project" value="InterPro"/>
</dbReference>
<dbReference type="InterPro" id="IPR024930">
    <property type="entry name" value="Skp_dom_sf"/>
</dbReference>
<dbReference type="AlphaFoldDB" id="A0A840SN90"/>